<dbReference type="EMBL" id="PGGS01000642">
    <property type="protein sequence ID" value="PNH02519.1"/>
    <property type="molecule type" value="Genomic_DNA"/>
</dbReference>
<organism evidence="2 3">
    <name type="scientific">Tetrabaena socialis</name>
    <dbReference type="NCBI Taxonomy" id="47790"/>
    <lineage>
        <taxon>Eukaryota</taxon>
        <taxon>Viridiplantae</taxon>
        <taxon>Chlorophyta</taxon>
        <taxon>core chlorophytes</taxon>
        <taxon>Chlorophyceae</taxon>
        <taxon>CS clade</taxon>
        <taxon>Chlamydomonadales</taxon>
        <taxon>Tetrabaenaceae</taxon>
        <taxon>Tetrabaena</taxon>
    </lineage>
</organism>
<name>A0A2J7ZQH4_9CHLO</name>
<feature type="region of interest" description="Disordered" evidence="1">
    <location>
        <begin position="1"/>
        <end position="250"/>
    </location>
</feature>
<feature type="compositionally biased region" description="Low complexity" evidence="1">
    <location>
        <begin position="38"/>
        <end position="51"/>
    </location>
</feature>
<accession>A0A2J7ZQH4</accession>
<feature type="non-terminal residue" evidence="2">
    <location>
        <position position="1"/>
    </location>
</feature>
<dbReference type="AlphaFoldDB" id="A0A2J7ZQH4"/>
<dbReference type="Proteomes" id="UP000236333">
    <property type="component" value="Unassembled WGS sequence"/>
</dbReference>
<evidence type="ECO:0000313" key="2">
    <source>
        <dbReference type="EMBL" id="PNH02519.1"/>
    </source>
</evidence>
<protein>
    <submittedName>
        <fullName evidence="2">Uncharacterized protein</fullName>
    </submittedName>
</protein>
<feature type="compositionally biased region" description="Low complexity" evidence="1">
    <location>
        <begin position="117"/>
        <end position="133"/>
    </location>
</feature>
<proteinExistence type="predicted"/>
<feature type="compositionally biased region" description="Gly residues" evidence="1">
    <location>
        <begin position="224"/>
        <end position="236"/>
    </location>
</feature>
<gene>
    <name evidence="2" type="ORF">TSOC_011497</name>
</gene>
<keyword evidence="3" id="KW-1185">Reference proteome</keyword>
<sequence>PSGDPLARRGLGGGETSVLRSRADISHKLLNQFPPTPSAKSGSGAPPSGLAMRPSRPRPQLITDGASAAGGDGMQPSPANQPPPGWWGQAAPTPLGRRDSASTPWSAGWPGAGTPTGGPQRAGSLPASAPAGGAVFGGGFGGGPLAGGAGAAVATSTAVGLDEQSGPEPRGEWAAQHHPPEDTHPQHAQQQPLGHHPAPFPPQLDPAGQRHAPDDPGASRAEWEGGGVGEGAGGRKGAFPAWHPSFTHVV</sequence>
<reference evidence="2 3" key="1">
    <citation type="journal article" date="2017" name="Mol. Biol. Evol.">
        <title>The 4-celled Tetrabaena socialis nuclear genome reveals the essential components for genetic control of cell number at the origin of multicellularity in the volvocine lineage.</title>
        <authorList>
            <person name="Featherston J."/>
            <person name="Arakaki Y."/>
            <person name="Hanschen E.R."/>
            <person name="Ferris P.J."/>
            <person name="Michod R.E."/>
            <person name="Olson B.J.S.C."/>
            <person name="Nozaki H."/>
            <person name="Durand P.M."/>
        </authorList>
    </citation>
    <scope>NUCLEOTIDE SEQUENCE [LARGE SCALE GENOMIC DNA]</scope>
    <source>
        <strain evidence="2 3">NIES-571</strain>
    </source>
</reference>
<feature type="compositionally biased region" description="Low complexity" evidence="1">
    <location>
        <begin position="151"/>
        <end position="161"/>
    </location>
</feature>
<evidence type="ECO:0000313" key="3">
    <source>
        <dbReference type="Proteomes" id="UP000236333"/>
    </source>
</evidence>
<feature type="compositionally biased region" description="Gly residues" evidence="1">
    <location>
        <begin position="134"/>
        <end position="150"/>
    </location>
</feature>
<evidence type="ECO:0000256" key="1">
    <source>
        <dbReference type="SAM" id="MobiDB-lite"/>
    </source>
</evidence>
<dbReference type="OrthoDB" id="2135488at2759"/>
<comment type="caution">
    <text evidence="2">The sequence shown here is derived from an EMBL/GenBank/DDBJ whole genome shotgun (WGS) entry which is preliminary data.</text>
</comment>